<protein>
    <submittedName>
        <fullName evidence="8">Molybdenum ABC transporter ATP-binding protein</fullName>
    </submittedName>
</protein>
<dbReference type="GO" id="GO:0005524">
    <property type="term" value="F:ATP binding"/>
    <property type="evidence" value="ECO:0007669"/>
    <property type="project" value="UniProtKB-KW"/>
</dbReference>
<evidence type="ECO:0000256" key="4">
    <source>
        <dbReference type="ARBA" id="ARBA00022840"/>
    </source>
</evidence>
<dbReference type="Proteomes" id="UP001185012">
    <property type="component" value="Unassembled WGS sequence"/>
</dbReference>
<proteinExistence type="predicted"/>
<dbReference type="Gene3D" id="3.40.50.300">
    <property type="entry name" value="P-loop containing nucleotide triphosphate hydrolases"/>
    <property type="match status" value="1"/>
</dbReference>
<keyword evidence="3" id="KW-0547">Nucleotide-binding</keyword>
<name>A0ABU1IPA0_9BACL</name>
<dbReference type="PROSITE" id="PS50893">
    <property type="entry name" value="ABC_TRANSPORTER_2"/>
    <property type="match status" value="1"/>
</dbReference>
<dbReference type="InterPro" id="IPR027417">
    <property type="entry name" value="P-loop_NTPase"/>
</dbReference>
<keyword evidence="1" id="KW-0813">Transport</keyword>
<dbReference type="PROSITE" id="PS51866">
    <property type="entry name" value="MOP"/>
    <property type="match status" value="1"/>
</dbReference>
<evidence type="ECO:0000259" key="7">
    <source>
        <dbReference type="PROSITE" id="PS51866"/>
    </source>
</evidence>
<feature type="domain" description="ABC transporter" evidence="6">
    <location>
        <begin position="1"/>
        <end position="234"/>
    </location>
</feature>
<evidence type="ECO:0000259" key="6">
    <source>
        <dbReference type="PROSITE" id="PS50893"/>
    </source>
</evidence>
<keyword evidence="4 8" id="KW-0067">ATP-binding</keyword>
<dbReference type="SMART" id="SM00382">
    <property type="entry name" value="AAA"/>
    <property type="match status" value="1"/>
</dbReference>
<keyword evidence="9" id="KW-1185">Reference proteome</keyword>
<keyword evidence="2 5" id="KW-0500">Molybdenum</keyword>
<evidence type="ECO:0000256" key="3">
    <source>
        <dbReference type="ARBA" id="ARBA00022741"/>
    </source>
</evidence>
<dbReference type="Pfam" id="PF03459">
    <property type="entry name" value="TOBE"/>
    <property type="match status" value="1"/>
</dbReference>
<sequence>MYVDVKKRYADFRLQVRTNFHEGITVLAGASGSGKSTLLKMVAGFIKPDEGQVQLARRFLYHKTRGINIAPEGRGIGYVPQNYLLFPHLSVFENMAFGLRARGRMTQKEIKRRVMEVAELCKMSHLLDRHPTDLSGGEQQRVALSRAIVIEPTVLLLDEPFSALDVQTRRLIRTEVKSILETASIPSILVTHDPMDALTFGNEIYVMEDGKLVQKGPFQELKSRPRSRFVAEFTGLNSYHGFAKKKGPNLLSVQLEKGGSLIAVGENEGQVLVTIDPTDVVISSKKYPNSAQNCFPVTVLDITEDGSGRSRLVMKGDLELTAKISVQALQHLKIKPGNPVYAQIKATAIRVEPVR</sequence>
<evidence type="ECO:0000313" key="8">
    <source>
        <dbReference type="EMBL" id="MDR6225984.1"/>
    </source>
</evidence>
<dbReference type="InterPro" id="IPR017871">
    <property type="entry name" value="ABC_transporter-like_CS"/>
</dbReference>
<dbReference type="InterPro" id="IPR004606">
    <property type="entry name" value="Mop_domain"/>
</dbReference>
<gene>
    <name evidence="8" type="ORF">JOE21_001990</name>
</gene>
<dbReference type="EMBL" id="JAVDQG010000004">
    <property type="protein sequence ID" value="MDR6225984.1"/>
    <property type="molecule type" value="Genomic_DNA"/>
</dbReference>
<dbReference type="PROSITE" id="PS00211">
    <property type="entry name" value="ABC_TRANSPORTER_1"/>
    <property type="match status" value="1"/>
</dbReference>
<dbReference type="PANTHER" id="PTHR42781">
    <property type="entry name" value="SPERMIDINE/PUTRESCINE IMPORT ATP-BINDING PROTEIN POTA"/>
    <property type="match status" value="1"/>
</dbReference>
<dbReference type="PANTHER" id="PTHR42781:SF4">
    <property type="entry name" value="SPERMIDINE_PUTRESCINE IMPORT ATP-BINDING PROTEIN POTA"/>
    <property type="match status" value="1"/>
</dbReference>
<feature type="domain" description="Mop" evidence="7">
    <location>
        <begin position="288"/>
        <end position="353"/>
    </location>
</feature>
<dbReference type="Pfam" id="PF00005">
    <property type="entry name" value="ABC_tran"/>
    <property type="match status" value="1"/>
</dbReference>
<dbReference type="InterPro" id="IPR050093">
    <property type="entry name" value="ABC_SmlMolc_Importer"/>
</dbReference>
<dbReference type="SUPFAM" id="SSF52540">
    <property type="entry name" value="P-loop containing nucleoside triphosphate hydrolases"/>
    <property type="match status" value="1"/>
</dbReference>
<evidence type="ECO:0000256" key="1">
    <source>
        <dbReference type="ARBA" id="ARBA00022448"/>
    </source>
</evidence>
<evidence type="ECO:0000313" key="9">
    <source>
        <dbReference type="Proteomes" id="UP001185012"/>
    </source>
</evidence>
<dbReference type="InterPro" id="IPR008995">
    <property type="entry name" value="Mo/tungstate-bd_C_term_dom"/>
</dbReference>
<dbReference type="RefSeq" id="WP_309865288.1">
    <property type="nucleotide sequence ID" value="NZ_JAVDQG010000004.1"/>
</dbReference>
<dbReference type="SUPFAM" id="SSF50331">
    <property type="entry name" value="MOP-like"/>
    <property type="match status" value="1"/>
</dbReference>
<evidence type="ECO:0000256" key="5">
    <source>
        <dbReference type="PROSITE-ProRule" id="PRU01213"/>
    </source>
</evidence>
<organism evidence="8 9">
    <name type="scientific">Desmospora profundinema</name>
    <dbReference type="NCBI Taxonomy" id="1571184"/>
    <lineage>
        <taxon>Bacteria</taxon>
        <taxon>Bacillati</taxon>
        <taxon>Bacillota</taxon>
        <taxon>Bacilli</taxon>
        <taxon>Bacillales</taxon>
        <taxon>Thermoactinomycetaceae</taxon>
        <taxon>Desmospora</taxon>
    </lineage>
</organism>
<accession>A0ABU1IPA0</accession>
<dbReference type="InterPro" id="IPR005116">
    <property type="entry name" value="Transp-assoc_OB_typ1"/>
</dbReference>
<dbReference type="Gene3D" id="2.40.50.100">
    <property type="match status" value="1"/>
</dbReference>
<dbReference type="InterPro" id="IPR003593">
    <property type="entry name" value="AAA+_ATPase"/>
</dbReference>
<evidence type="ECO:0000256" key="2">
    <source>
        <dbReference type="ARBA" id="ARBA00022505"/>
    </source>
</evidence>
<reference evidence="8 9" key="1">
    <citation type="submission" date="2023-07" db="EMBL/GenBank/DDBJ databases">
        <title>Genomic Encyclopedia of Type Strains, Phase IV (KMG-IV): sequencing the most valuable type-strain genomes for metagenomic binning, comparative biology and taxonomic classification.</title>
        <authorList>
            <person name="Goeker M."/>
        </authorList>
    </citation>
    <scope>NUCLEOTIDE SEQUENCE [LARGE SCALE GENOMIC DNA]</scope>
    <source>
        <strain evidence="8 9">DSM 45903</strain>
    </source>
</reference>
<comment type="caution">
    <text evidence="8">The sequence shown here is derived from an EMBL/GenBank/DDBJ whole genome shotgun (WGS) entry which is preliminary data.</text>
</comment>
<dbReference type="InterPro" id="IPR003439">
    <property type="entry name" value="ABC_transporter-like_ATP-bd"/>
</dbReference>